<dbReference type="GO" id="GO:0000750">
    <property type="term" value="P:pheromone-dependent signal transduction involved in conjugation with cellular fusion"/>
    <property type="evidence" value="ECO:0007669"/>
    <property type="project" value="TreeGrafter"/>
</dbReference>
<evidence type="ECO:0000256" key="11">
    <source>
        <dbReference type="SAM" id="Phobius"/>
    </source>
</evidence>
<evidence type="ECO:0000256" key="1">
    <source>
        <dbReference type="ARBA" id="ARBA00004141"/>
    </source>
</evidence>
<keyword evidence="9" id="KW-0807">Transducer</keyword>
<evidence type="ECO:0000256" key="10">
    <source>
        <dbReference type="SAM" id="MobiDB-lite"/>
    </source>
</evidence>
<comment type="subcellular location">
    <subcellularLocation>
        <location evidence="1">Membrane</location>
        <topology evidence="1">Multi-pass membrane protein</topology>
    </subcellularLocation>
</comment>
<organism evidence="12 13">
    <name type="scientific">Hydnomerulius pinastri MD-312</name>
    <dbReference type="NCBI Taxonomy" id="994086"/>
    <lineage>
        <taxon>Eukaryota</taxon>
        <taxon>Fungi</taxon>
        <taxon>Dikarya</taxon>
        <taxon>Basidiomycota</taxon>
        <taxon>Agaricomycotina</taxon>
        <taxon>Agaricomycetes</taxon>
        <taxon>Agaricomycetidae</taxon>
        <taxon>Boletales</taxon>
        <taxon>Boletales incertae sedis</taxon>
        <taxon>Leucogyrophana</taxon>
    </lineage>
</organism>
<evidence type="ECO:0000256" key="2">
    <source>
        <dbReference type="ARBA" id="ARBA00011085"/>
    </source>
</evidence>
<dbReference type="CDD" id="cd14966">
    <property type="entry name" value="7tmD_STE3"/>
    <property type="match status" value="1"/>
</dbReference>
<keyword evidence="6" id="KW-0297">G-protein coupled receptor</keyword>
<sequence length="435" mass="48573">MAEPPNWFFSMCAFFGFVLVTIPLPWHLEAWNTGTCLYMIWTGLACLNQFINSVVWNSDVINRAPVWCDISTKFIIGSAVAIPASSLCINRRLYHIASVTSVTKSRAQKRRDVMVDLAIGLGLPILEMILHYIVQGHRFNIFEEVGCYPFTWNTPPAYALVFCWPLAIGAVSIYYCVMTIRELSIRRAQFKELLSANKNLSSGRYFRLMGLAGVEVVCTVPLGAYSIYLNSSAEPIQRWVSWANTHYDFSRVGQYPSVVWHENQLTVISIQLSRYFIIICALIFFAFFGFADEAKKNYRLAYESVAKRVGLSTGSMSTTGTWTANGYPDMSYNSRSGTMPVFITQRTERKRDSLASFSTDLSLGDFGGALDDVKKDSYSPTASGGSISKETLPISPVDSNDIPLPTLPEPTLDINAVPRHIPDAPESRRSSIDVV</sequence>
<dbReference type="HOGENOM" id="CLU_027592_0_2_1"/>
<dbReference type="PRINTS" id="PR00899">
    <property type="entry name" value="GPCRSTE3"/>
</dbReference>
<keyword evidence="8" id="KW-0675">Receptor</keyword>
<evidence type="ECO:0000256" key="4">
    <source>
        <dbReference type="ARBA" id="ARBA00022692"/>
    </source>
</evidence>
<keyword evidence="3" id="KW-0589">Pheromone response</keyword>
<feature type="transmembrane region" description="Helical" evidence="11">
    <location>
        <begin position="36"/>
        <end position="54"/>
    </location>
</feature>
<feature type="transmembrane region" description="Helical" evidence="11">
    <location>
        <begin position="113"/>
        <end position="134"/>
    </location>
</feature>
<dbReference type="EMBL" id="KN839847">
    <property type="protein sequence ID" value="KIJ64362.1"/>
    <property type="molecule type" value="Genomic_DNA"/>
</dbReference>
<feature type="region of interest" description="Disordered" evidence="10">
    <location>
        <begin position="377"/>
        <end position="397"/>
    </location>
</feature>
<dbReference type="AlphaFoldDB" id="A0A0C9WFP6"/>
<dbReference type="PANTHER" id="PTHR28097:SF1">
    <property type="entry name" value="PHEROMONE A FACTOR RECEPTOR"/>
    <property type="match status" value="1"/>
</dbReference>
<dbReference type="OrthoDB" id="2874149at2759"/>
<gene>
    <name evidence="12" type="ORF">HYDPIDRAFT_90579</name>
</gene>
<dbReference type="GO" id="GO:0005886">
    <property type="term" value="C:plasma membrane"/>
    <property type="evidence" value="ECO:0007669"/>
    <property type="project" value="TreeGrafter"/>
</dbReference>
<dbReference type="PANTHER" id="PTHR28097">
    <property type="entry name" value="PHEROMONE A FACTOR RECEPTOR"/>
    <property type="match status" value="1"/>
</dbReference>
<keyword evidence="5 11" id="KW-1133">Transmembrane helix</keyword>
<name>A0A0C9WFP6_9AGAM</name>
<feature type="transmembrane region" description="Helical" evidence="11">
    <location>
        <begin position="272"/>
        <end position="291"/>
    </location>
</feature>
<dbReference type="InterPro" id="IPR000481">
    <property type="entry name" value="GPCR_Pheromne_B_alpha_rcpt"/>
</dbReference>
<keyword evidence="7 11" id="KW-0472">Membrane</keyword>
<keyword evidence="13" id="KW-1185">Reference proteome</keyword>
<evidence type="ECO:0000256" key="3">
    <source>
        <dbReference type="ARBA" id="ARBA00022507"/>
    </source>
</evidence>
<accession>A0A0C9WFP6</accession>
<reference evidence="12 13" key="1">
    <citation type="submission" date="2014-04" db="EMBL/GenBank/DDBJ databases">
        <title>Evolutionary Origins and Diversification of the Mycorrhizal Mutualists.</title>
        <authorList>
            <consortium name="DOE Joint Genome Institute"/>
            <consortium name="Mycorrhizal Genomics Consortium"/>
            <person name="Kohler A."/>
            <person name="Kuo A."/>
            <person name="Nagy L.G."/>
            <person name="Floudas D."/>
            <person name="Copeland A."/>
            <person name="Barry K.W."/>
            <person name="Cichocki N."/>
            <person name="Veneault-Fourrey C."/>
            <person name="LaButti K."/>
            <person name="Lindquist E.A."/>
            <person name="Lipzen A."/>
            <person name="Lundell T."/>
            <person name="Morin E."/>
            <person name="Murat C."/>
            <person name="Riley R."/>
            <person name="Ohm R."/>
            <person name="Sun H."/>
            <person name="Tunlid A."/>
            <person name="Henrissat B."/>
            <person name="Grigoriev I.V."/>
            <person name="Hibbett D.S."/>
            <person name="Martin F."/>
        </authorList>
    </citation>
    <scope>NUCLEOTIDE SEQUENCE [LARGE SCALE GENOMIC DNA]</scope>
    <source>
        <strain evidence="12 13">MD-312</strain>
    </source>
</reference>
<keyword evidence="4 11" id="KW-0812">Transmembrane</keyword>
<evidence type="ECO:0000313" key="13">
    <source>
        <dbReference type="Proteomes" id="UP000053820"/>
    </source>
</evidence>
<comment type="similarity">
    <text evidence="2">Belongs to the G-protein coupled receptor 4 family.</text>
</comment>
<evidence type="ECO:0000256" key="8">
    <source>
        <dbReference type="ARBA" id="ARBA00023170"/>
    </source>
</evidence>
<dbReference type="PRINTS" id="PR00901">
    <property type="entry name" value="PHEROMONEBAR"/>
</dbReference>
<evidence type="ECO:0000256" key="7">
    <source>
        <dbReference type="ARBA" id="ARBA00023136"/>
    </source>
</evidence>
<evidence type="ECO:0000313" key="12">
    <source>
        <dbReference type="EMBL" id="KIJ64362.1"/>
    </source>
</evidence>
<dbReference type="Pfam" id="PF02076">
    <property type="entry name" value="STE3"/>
    <property type="match status" value="1"/>
</dbReference>
<dbReference type="InterPro" id="IPR001499">
    <property type="entry name" value="GPCR_STE3"/>
</dbReference>
<feature type="transmembrane region" description="Helical" evidence="11">
    <location>
        <begin position="208"/>
        <end position="228"/>
    </location>
</feature>
<evidence type="ECO:0000256" key="6">
    <source>
        <dbReference type="ARBA" id="ARBA00023040"/>
    </source>
</evidence>
<dbReference type="GO" id="GO:0004934">
    <property type="term" value="F:mating-type alpha-factor pheromone receptor activity"/>
    <property type="evidence" value="ECO:0007669"/>
    <property type="project" value="InterPro"/>
</dbReference>
<feature type="compositionally biased region" description="Polar residues" evidence="10">
    <location>
        <begin position="378"/>
        <end position="389"/>
    </location>
</feature>
<evidence type="ECO:0000256" key="5">
    <source>
        <dbReference type="ARBA" id="ARBA00022989"/>
    </source>
</evidence>
<feature type="transmembrane region" description="Helical" evidence="11">
    <location>
        <begin position="157"/>
        <end position="177"/>
    </location>
</feature>
<evidence type="ECO:0000256" key="9">
    <source>
        <dbReference type="ARBA" id="ARBA00023224"/>
    </source>
</evidence>
<dbReference type="Proteomes" id="UP000053820">
    <property type="component" value="Unassembled WGS sequence"/>
</dbReference>
<feature type="transmembrane region" description="Helical" evidence="11">
    <location>
        <begin position="6"/>
        <end position="24"/>
    </location>
</feature>
<protein>
    <submittedName>
        <fullName evidence="12">Uncharacterized protein</fullName>
    </submittedName>
</protein>
<proteinExistence type="inferred from homology"/>